<gene>
    <name evidence="6" type="primary">nt5c2l1</name>
</gene>
<dbReference type="InterPro" id="IPR036412">
    <property type="entry name" value="HAD-like_sf"/>
</dbReference>
<protein>
    <submittedName>
        <fullName evidence="6">5'-nucleotidase, cytosolic II, like 1</fullName>
    </submittedName>
</protein>
<comment type="cofactor">
    <cofactor evidence="5">
        <name>Mg(2+)</name>
        <dbReference type="ChEBI" id="CHEBI:18420"/>
    </cofactor>
    <text evidence="5">Binds 1 Mg(2+) ion per subunit.</text>
</comment>
<accession>A0A8C7R6K1</accession>
<reference evidence="6" key="3">
    <citation type="submission" date="2025-09" db="UniProtKB">
        <authorList>
            <consortium name="Ensembl"/>
        </authorList>
    </citation>
    <scope>IDENTIFICATION</scope>
</reference>
<dbReference type="InterPro" id="IPR023214">
    <property type="entry name" value="HAD_sf"/>
</dbReference>
<keyword evidence="7" id="KW-1185">Reference proteome</keyword>
<evidence type="ECO:0000256" key="5">
    <source>
        <dbReference type="PIRSR" id="PIRSR017434-2"/>
    </source>
</evidence>
<dbReference type="NCBIfam" id="TIGR02244">
    <property type="entry name" value="HAD-IG-Ncltidse"/>
    <property type="match status" value="1"/>
</dbReference>
<keyword evidence="3" id="KW-0378">Hydrolase</keyword>
<proteinExistence type="inferred from homology"/>
<evidence type="ECO:0000256" key="2">
    <source>
        <dbReference type="ARBA" id="ARBA00022723"/>
    </source>
</evidence>
<dbReference type="AlphaFoldDB" id="A0A8C7R6K1"/>
<reference evidence="6" key="2">
    <citation type="submission" date="2025-08" db="UniProtKB">
        <authorList>
            <consortium name="Ensembl"/>
        </authorList>
    </citation>
    <scope>IDENTIFICATION</scope>
</reference>
<evidence type="ECO:0000313" key="6">
    <source>
        <dbReference type="Ensembl" id="ENSOMYP00000046126.2"/>
    </source>
</evidence>
<dbReference type="GO" id="GO:0008253">
    <property type="term" value="F:5'-nucleotidase activity"/>
    <property type="evidence" value="ECO:0007669"/>
    <property type="project" value="TreeGrafter"/>
</dbReference>
<dbReference type="Gene3D" id="3.40.50.1000">
    <property type="entry name" value="HAD superfamily/HAD-like"/>
    <property type="match status" value="1"/>
</dbReference>
<dbReference type="FunFam" id="3.40.50.1000:FF:000021">
    <property type="entry name" value="NT5C2 isoform 1"/>
    <property type="match status" value="1"/>
</dbReference>
<evidence type="ECO:0000313" key="7">
    <source>
        <dbReference type="Proteomes" id="UP000694395"/>
    </source>
</evidence>
<dbReference type="PANTHER" id="PTHR12103">
    <property type="entry name" value="5'-NUCLEOTIDASE DOMAIN-CONTAINING"/>
    <property type="match status" value="1"/>
</dbReference>
<comment type="similarity">
    <text evidence="1">Belongs to the 5'(3')-deoxyribonucleotidase family.</text>
</comment>
<dbReference type="CDD" id="cd07522">
    <property type="entry name" value="HAD_cN-II"/>
    <property type="match status" value="1"/>
</dbReference>
<dbReference type="Ensembl" id="ENSOMYT00000050183.2">
    <property type="protein sequence ID" value="ENSOMYP00000046126.2"/>
    <property type="gene ID" value="ENSOMYG00000020922.2"/>
</dbReference>
<dbReference type="InterPro" id="IPR016695">
    <property type="entry name" value="Pur_nucleotidase"/>
</dbReference>
<keyword evidence="4 5" id="KW-0460">Magnesium</keyword>
<dbReference type="GO" id="GO:0046872">
    <property type="term" value="F:metal ion binding"/>
    <property type="evidence" value="ECO:0007669"/>
    <property type="project" value="UniProtKB-KW"/>
</dbReference>
<organism evidence="6 7">
    <name type="scientific">Oncorhynchus mykiss</name>
    <name type="common">Rainbow trout</name>
    <name type="synonym">Salmo gairdneri</name>
    <dbReference type="NCBI Taxonomy" id="8022"/>
    <lineage>
        <taxon>Eukaryota</taxon>
        <taxon>Metazoa</taxon>
        <taxon>Chordata</taxon>
        <taxon>Craniata</taxon>
        <taxon>Vertebrata</taxon>
        <taxon>Euteleostomi</taxon>
        <taxon>Actinopterygii</taxon>
        <taxon>Neopterygii</taxon>
        <taxon>Teleostei</taxon>
        <taxon>Protacanthopterygii</taxon>
        <taxon>Salmoniformes</taxon>
        <taxon>Salmonidae</taxon>
        <taxon>Salmoninae</taxon>
        <taxon>Oncorhynchus</taxon>
    </lineage>
</organism>
<evidence type="ECO:0000256" key="4">
    <source>
        <dbReference type="ARBA" id="ARBA00022842"/>
    </source>
</evidence>
<dbReference type="InterPro" id="IPR008380">
    <property type="entry name" value="HAD-SF_hydro_IG_5-nucl"/>
</dbReference>
<reference evidence="6" key="1">
    <citation type="submission" date="2020-07" db="EMBL/GenBank/DDBJ databases">
        <title>A long reads based de novo assembly of the rainbow trout Arlee double haploid line genome.</title>
        <authorList>
            <person name="Gao G."/>
            <person name="Palti Y."/>
        </authorList>
    </citation>
    <scope>NUCLEOTIDE SEQUENCE [LARGE SCALE GENOMIC DNA]</scope>
</reference>
<dbReference type="Pfam" id="PF05761">
    <property type="entry name" value="5_nucleotid"/>
    <property type="match status" value="1"/>
</dbReference>
<sequence>LDYYKSPDYEDLGFELLRDRLVSIGYPHELLHYTYDPTFPTRGLVFDTMYGNLLKVDSNGNILLCSHGFTFLKRDKIQDYYPNNFIQRGNTDRFYILNTLFNLSETYLDGCLVDLFTRCSRYENCQKGFKHGDLFMSFRSMFQDVRDAMDYVHDTGSLKESTLRNLDKYVVRDLNLPVLLTRIKEVAKVFLATNSDYNYTEYPKKPWRAFFDLVVVDTRKPLFFAEGTVLRQVDTNTGKLRIGTYTGDLQHGTVYSGGSSDIVCELLDVKGKDILYVGDHIFGDILKSKKRQGWKTFLVVPELAKELQVWTEKNREHLDSSCRECPDITAIQTRMKVVTYRMDLSYGQMGSLLRSGSRQTLFASQLMRYADLYSSTCINLLHYPFSYLFRAPPVLVSPTSDTPVIITRTCISSCIKSLAEMTMKKTFLPDVVQMPHESSGDNHPLDFPSPEFSVLDQIQKIAEAKV</sequence>
<evidence type="ECO:0000256" key="1">
    <source>
        <dbReference type="ARBA" id="ARBA00009589"/>
    </source>
</evidence>
<feature type="binding site" evidence="5">
    <location>
        <position position="279"/>
    </location>
    <ligand>
        <name>Mg(2+)</name>
        <dbReference type="ChEBI" id="CHEBI:18420"/>
    </ligand>
</feature>
<evidence type="ECO:0000256" key="3">
    <source>
        <dbReference type="ARBA" id="ARBA00022801"/>
    </source>
</evidence>
<dbReference type="GO" id="GO:0046037">
    <property type="term" value="P:GMP metabolic process"/>
    <property type="evidence" value="ECO:0007669"/>
    <property type="project" value="UniProtKB-ARBA"/>
</dbReference>
<dbReference type="PANTHER" id="PTHR12103:SF18">
    <property type="entry name" value="5'-NUCLEOTIDASE DOMAIN-CONTAINING PROTEIN 4"/>
    <property type="match status" value="1"/>
</dbReference>
<dbReference type="SUPFAM" id="SSF56784">
    <property type="entry name" value="HAD-like"/>
    <property type="match status" value="1"/>
</dbReference>
<name>A0A8C7R6K1_ONCMY</name>
<dbReference type="PIRSF" id="PIRSF017434">
    <property type="entry name" value="Purine_5'-nucleotidase"/>
    <property type="match status" value="1"/>
</dbReference>
<dbReference type="GeneTree" id="ENSGT00940000162631"/>
<dbReference type="Proteomes" id="UP000694395">
    <property type="component" value="Chromosome 5"/>
</dbReference>
<keyword evidence="2 5" id="KW-0479">Metal-binding</keyword>